<dbReference type="GO" id="GO:0016757">
    <property type="term" value="F:glycosyltransferase activity"/>
    <property type="evidence" value="ECO:0007669"/>
    <property type="project" value="InterPro"/>
</dbReference>
<gene>
    <name evidence="1" type="ORF">JCM16774_2240</name>
</gene>
<accession>A0A510JDB7</accession>
<evidence type="ECO:0000313" key="1">
    <source>
        <dbReference type="EMBL" id="BBM37278.1"/>
    </source>
</evidence>
<dbReference type="AlphaFoldDB" id="A0A510JDB7"/>
<protein>
    <submittedName>
        <fullName evidence="1">Capsular polysaccharide synthesis protein</fullName>
    </submittedName>
</protein>
<dbReference type="OrthoDB" id="9802881at2"/>
<proteinExistence type="predicted"/>
<dbReference type="Pfam" id="PF05704">
    <property type="entry name" value="Caps_synth"/>
    <property type="match status" value="1"/>
</dbReference>
<dbReference type="EMBL" id="AP019822">
    <property type="protein sequence ID" value="BBM37278.1"/>
    <property type="molecule type" value="Genomic_DNA"/>
</dbReference>
<name>A0A510JDB7_9FUSO</name>
<reference evidence="1 2" key="1">
    <citation type="submission" date="2019-07" db="EMBL/GenBank/DDBJ databases">
        <title>Complete Genome Sequence of Leptotrichia goodfellowii Strain JCM 16774.</title>
        <authorList>
            <person name="Watanabe S."/>
            <person name="Cui L."/>
        </authorList>
    </citation>
    <scope>NUCLEOTIDE SEQUENCE [LARGE SCALE GENOMIC DNA]</scope>
    <source>
        <strain evidence="1 2">JCM16774</strain>
    </source>
</reference>
<dbReference type="KEGG" id="lgo:JCM16774_2240"/>
<evidence type="ECO:0000313" key="2">
    <source>
        <dbReference type="Proteomes" id="UP000321606"/>
    </source>
</evidence>
<dbReference type="RefSeq" id="WP_026738336.1">
    <property type="nucleotide sequence ID" value="NZ_AP019822.1"/>
</dbReference>
<organism evidence="1 2">
    <name type="scientific">Pseudoleptotrichia goodfellowii</name>
    <dbReference type="NCBI Taxonomy" id="157692"/>
    <lineage>
        <taxon>Bacteria</taxon>
        <taxon>Fusobacteriati</taxon>
        <taxon>Fusobacteriota</taxon>
        <taxon>Fusobacteriia</taxon>
        <taxon>Fusobacteriales</taxon>
        <taxon>Leptotrichiaceae</taxon>
        <taxon>Pseudoleptotrichia</taxon>
    </lineage>
</organism>
<dbReference type="Gene3D" id="3.90.550.20">
    <property type="match status" value="1"/>
</dbReference>
<dbReference type="STRING" id="714315.GCA_000516535_02235"/>
<sequence length="338" mass="41175">MEEKRKIQDKKLFSSNSDYFNFIAKMKKKPWKYIYTGIIPKNLRKKIEKEVDFSQQEYISECWKKEIDEYFKGNTEKFILKPKKDLSGKKIIWQYWGQGWESGKLLPDIVNLCFQSVEKYKGDYTVIRLDSDTISDYIDFPEFIKEKTDKGKIKYVFLSDLLRLALLDVYGGVWLDATILLTDYFSERFEKTDYFVFQRSEDVRDRKKWKKFNNDYFSWDKRQKVKMLSSIIFAKKGNKVIHTLLELMLIYWEKYEEVYHYFFFQILYDTIVSSYLSEYKCEVVDDTLPHLLIEKFENRFSKKELDEILNKSKLHKLTYNKVYKPDSFYSFFREKFKI</sequence>
<dbReference type="SUPFAM" id="SSF53448">
    <property type="entry name" value="Nucleotide-diphospho-sugar transferases"/>
    <property type="match status" value="1"/>
</dbReference>
<dbReference type="InterPro" id="IPR008441">
    <property type="entry name" value="AfumC-like_glycosyl_Trfase"/>
</dbReference>
<dbReference type="InterPro" id="IPR029044">
    <property type="entry name" value="Nucleotide-diphossugar_trans"/>
</dbReference>
<dbReference type="Proteomes" id="UP000321606">
    <property type="component" value="Chromosome"/>
</dbReference>